<keyword evidence="2" id="KW-1185">Reference proteome</keyword>
<dbReference type="AlphaFoldDB" id="A0A9P6B8S0"/>
<comment type="caution">
    <text evidence="1">The sequence shown here is derived from an EMBL/GenBank/DDBJ whole genome shotgun (WGS) entry which is preliminary data.</text>
</comment>
<dbReference type="InterPro" id="IPR036514">
    <property type="entry name" value="SGNH_hydro_sf"/>
</dbReference>
<reference evidence="1" key="1">
    <citation type="journal article" date="2020" name="Nat. Commun.">
        <title>Large-scale genome sequencing of mycorrhizal fungi provides insights into the early evolution of symbiotic traits.</title>
        <authorList>
            <person name="Miyauchi S."/>
            <person name="Kiss E."/>
            <person name="Kuo A."/>
            <person name="Drula E."/>
            <person name="Kohler A."/>
            <person name="Sanchez-Garcia M."/>
            <person name="Morin E."/>
            <person name="Andreopoulos B."/>
            <person name="Barry K.W."/>
            <person name="Bonito G."/>
            <person name="Buee M."/>
            <person name="Carver A."/>
            <person name="Chen C."/>
            <person name="Cichocki N."/>
            <person name="Clum A."/>
            <person name="Culley D."/>
            <person name="Crous P.W."/>
            <person name="Fauchery L."/>
            <person name="Girlanda M."/>
            <person name="Hayes R.D."/>
            <person name="Keri Z."/>
            <person name="LaButti K."/>
            <person name="Lipzen A."/>
            <person name="Lombard V."/>
            <person name="Magnuson J."/>
            <person name="Maillard F."/>
            <person name="Murat C."/>
            <person name="Nolan M."/>
            <person name="Ohm R.A."/>
            <person name="Pangilinan J."/>
            <person name="Pereira M.F."/>
            <person name="Perotto S."/>
            <person name="Peter M."/>
            <person name="Pfister S."/>
            <person name="Riley R."/>
            <person name="Sitrit Y."/>
            <person name="Stielow J.B."/>
            <person name="Szollosi G."/>
            <person name="Zifcakova L."/>
            <person name="Stursova M."/>
            <person name="Spatafora J.W."/>
            <person name="Tedersoo L."/>
            <person name="Vaario L.M."/>
            <person name="Yamada A."/>
            <person name="Yan M."/>
            <person name="Wang P."/>
            <person name="Xu J."/>
            <person name="Bruns T."/>
            <person name="Baldrian P."/>
            <person name="Vilgalys R."/>
            <person name="Dunand C."/>
            <person name="Henrissat B."/>
            <person name="Grigoriev I.V."/>
            <person name="Hibbett D."/>
            <person name="Nagy L.G."/>
            <person name="Martin F.M."/>
        </authorList>
    </citation>
    <scope>NUCLEOTIDE SEQUENCE</scope>
    <source>
        <strain evidence="1">UP504</strain>
    </source>
</reference>
<dbReference type="InterPro" id="IPR001087">
    <property type="entry name" value="GDSL"/>
</dbReference>
<protein>
    <submittedName>
        <fullName evidence="1">Carbohydrate esterase family 16 protein</fullName>
    </submittedName>
</protein>
<dbReference type="EMBL" id="MU128920">
    <property type="protein sequence ID" value="KAF9519030.1"/>
    <property type="molecule type" value="Genomic_DNA"/>
</dbReference>
<dbReference type="GO" id="GO:0016788">
    <property type="term" value="F:hydrolase activity, acting on ester bonds"/>
    <property type="evidence" value="ECO:0007669"/>
    <property type="project" value="InterPro"/>
</dbReference>
<name>A0A9P6B8S0_9AGAM</name>
<sequence length="268" mass="29492">MLSPTLPISIIRPSWPGLEGIHSLVILGDSYSAPPYSESDDGSDSWIQHLMKIRTRRKSSSSPFPHPSIYNYAIPGATVSDRLSFQLPRFFADFPKKESPTSTPSLNPDETLYVIWLGINDCGCTSADELEDILDYLSDIVHTLYVKAGARNFLLVDVPPLDRSPGALEMTRPSDLKETCDTWNSLLSSYIRTFAAETSQATILLFSAHAVLTGVLDDFVEFDFSESDVEEAGGGIWLDEIHLTSAVHSILAESLERALEALPTRPGT</sequence>
<evidence type="ECO:0000313" key="2">
    <source>
        <dbReference type="Proteomes" id="UP000886523"/>
    </source>
</evidence>
<accession>A0A9P6B8S0</accession>
<dbReference type="Gene3D" id="3.40.50.1110">
    <property type="entry name" value="SGNH hydrolase"/>
    <property type="match status" value="1"/>
</dbReference>
<dbReference type="Proteomes" id="UP000886523">
    <property type="component" value="Unassembled WGS sequence"/>
</dbReference>
<organism evidence="1 2">
    <name type="scientific">Hydnum rufescens UP504</name>
    <dbReference type="NCBI Taxonomy" id="1448309"/>
    <lineage>
        <taxon>Eukaryota</taxon>
        <taxon>Fungi</taxon>
        <taxon>Dikarya</taxon>
        <taxon>Basidiomycota</taxon>
        <taxon>Agaricomycotina</taxon>
        <taxon>Agaricomycetes</taxon>
        <taxon>Cantharellales</taxon>
        <taxon>Hydnaceae</taxon>
        <taxon>Hydnum</taxon>
    </lineage>
</organism>
<proteinExistence type="predicted"/>
<dbReference type="Pfam" id="PF00657">
    <property type="entry name" value="Lipase_GDSL"/>
    <property type="match status" value="1"/>
</dbReference>
<dbReference type="OrthoDB" id="1600564at2759"/>
<dbReference type="SUPFAM" id="SSF52266">
    <property type="entry name" value="SGNH hydrolase"/>
    <property type="match status" value="1"/>
</dbReference>
<evidence type="ECO:0000313" key="1">
    <source>
        <dbReference type="EMBL" id="KAF9519030.1"/>
    </source>
</evidence>
<gene>
    <name evidence="1" type="ORF">BS47DRAFT_121524</name>
</gene>